<evidence type="ECO:0000313" key="4">
    <source>
        <dbReference type="Proteomes" id="UP000707138"/>
    </source>
</evidence>
<sequence>MQRLVKRWLALACVLAVTGSMSIVGAADESKGDDSKADSKALLERMVQALVKEAAGEPLPKVISPTSTAAATAKAAKKSEPADKDSGDTIDLNAVGTTYTANRLPPLQAEEFTIAGLQVGKTAGPRQILFPYQTVERKGPFVTYKGENGGDPKQPTIDLSSYAALNKKAADELASKADKTSARKIEEKTSDVKTSDVKQSDIKPADTKQADAKQTDVKQTEAKQVNEKQRDIEPSDTEKAAAKKTGADKLGADTADNAHAVKTEKVTKPTIPLTTNTVTVYDGLAGGADANVLRTSGLTYNYADATVTSIHIEDALFQTPRHIGVGSTRSEVLFAYGSPQAMWQRSEDGAVLLVYAEDMARFRNDQSHWQTAHNRGEEKKEMAKKEFSPSAENVANSRVITDPAPTYRYLVFTVAKGKVVAVDAVDGQVWPHMMGATKLRYFVPNQLTADDFVLGGYTLNEPFLGAQDDRWEKKGRLYGDDFVSYKNWLVSYDARHMISRVLISSSGGATRRGISIGDTKYLLLYLYGMPTSMTPGEGKEQAGTTVYTYKNPMSEHSYLLFVVGNEGGFIKEIILSDRPDHTLRRNV</sequence>
<protein>
    <submittedName>
        <fullName evidence="3">Uncharacterized protein</fullName>
    </submittedName>
</protein>
<name>A0ABS2GH25_9FIRM</name>
<organism evidence="3 4">
    <name type="scientific">Veillonella magna</name>
    <dbReference type="NCBI Taxonomy" id="464322"/>
    <lineage>
        <taxon>Bacteria</taxon>
        <taxon>Bacillati</taxon>
        <taxon>Bacillota</taxon>
        <taxon>Negativicutes</taxon>
        <taxon>Veillonellales</taxon>
        <taxon>Veillonellaceae</taxon>
        <taxon>Veillonella</taxon>
    </lineage>
</organism>
<feature type="compositionally biased region" description="Basic and acidic residues" evidence="1">
    <location>
        <begin position="172"/>
        <end position="251"/>
    </location>
</feature>
<comment type="caution">
    <text evidence="3">The sequence shown here is derived from an EMBL/GenBank/DDBJ whole genome shotgun (WGS) entry which is preliminary data.</text>
</comment>
<reference evidence="3 4" key="1">
    <citation type="journal article" date="2021" name="Sci. Rep.">
        <title>The distribution of antibiotic resistance genes in chicken gut microbiota commensals.</title>
        <authorList>
            <person name="Juricova H."/>
            <person name="Matiasovicova J."/>
            <person name="Kubasova T."/>
            <person name="Cejkova D."/>
            <person name="Rychlik I."/>
        </authorList>
    </citation>
    <scope>NUCLEOTIDE SEQUENCE [LARGE SCALE GENOMIC DNA]</scope>
    <source>
        <strain evidence="3 4">An537</strain>
    </source>
</reference>
<dbReference type="EMBL" id="JACJLA010000006">
    <property type="protein sequence ID" value="MBM6912553.1"/>
    <property type="molecule type" value="Genomic_DNA"/>
</dbReference>
<feature type="chain" id="PRO_5045677173" evidence="2">
    <location>
        <begin position="27"/>
        <end position="587"/>
    </location>
</feature>
<evidence type="ECO:0000313" key="3">
    <source>
        <dbReference type="EMBL" id="MBM6912553.1"/>
    </source>
</evidence>
<evidence type="ECO:0000256" key="2">
    <source>
        <dbReference type="SAM" id="SignalP"/>
    </source>
</evidence>
<evidence type="ECO:0000256" key="1">
    <source>
        <dbReference type="SAM" id="MobiDB-lite"/>
    </source>
</evidence>
<dbReference type="RefSeq" id="WP_205087658.1">
    <property type="nucleotide sequence ID" value="NZ_JACJLA010000006.1"/>
</dbReference>
<feature type="region of interest" description="Disordered" evidence="1">
    <location>
        <begin position="172"/>
        <end position="252"/>
    </location>
</feature>
<keyword evidence="4" id="KW-1185">Reference proteome</keyword>
<proteinExistence type="predicted"/>
<dbReference type="Proteomes" id="UP000707138">
    <property type="component" value="Unassembled WGS sequence"/>
</dbReference>
<feature type="signal peptide" evidence="2">
    <location>
        <begin position="1"/>
        <end position="26"/>
    </location>
</feature>
<accession>A0ABS2GH25</accession>
<gene>
    <name evidence="3" type="ORF">H6A01_04350</name>
</gene>
<keyword evidence="2" id="KW-0732">Signal</keyword>